<evidence type="ECO:0000313" key="10">
    <source>
        <dbReference type="EMBL" id="VFT94151.1"/>
    </source>
</evidence>
<protein>
    <recommendedName>
        <fullName evidence="7">Amino acid transporter</fullName>
    </recommendedName>
</protein>
<keyword evidence="2 7" id="KW-0813">Transport</keyword>
<feature type="region of interest" description="Disordered" evidence="8">
    <location>
        <begin position="11"/>
        <end position="47"/>
    </location>
</feature>
<keyword evidence="5 7" id="KW-1133">Transmembrane helix</keyword>
<dbReference type="EMBL" id="CAADRA010006170">
    <property type="protein sequence ID" value="VFT94151.1"/>
    <property type="molecule type" value="Genomic_DNA"/>
</dbReference>
<gene>
    <name evidence="10" type="primary">Aste57867_17395</name>
    <name evidence="9" type="ORF">As57867_017335</name>
    <name evidence="10" type="ORF">ASTE57867_17395</name>
</gene>
<dbReference type="EMBL" id="VJMH01006149">
    <property type="protein sequence ID" value="KAF0691354.1"/>
    <property type="molecule type" value="Genomic_DNA"/>
</dbReference>
<keyword evidence="11" id="KW-1185">Reference proteome</keyword>
<evidence type="ECO:0000256" key="5">
    <source>
        <dbReference type="ARBA" id="ARBA00022989"/>
    </source>
</evidence>
<dbReference type="OrthoDB" id="5877963at2759"/>
<feature type="transmembrane region" description="Helical" evidence="7">
    <location>
        <begin position="180"/>
        <end position="201"/>
    </location>
</feature>
<feature type="transmembrane region" description="Helical" evidence="7">
    <location>
        <begin position="104"/>
        <end position="126"/>
    </location>
</feature>
<feature type="transmembrane region" description="Helical" evidence="7">
    <location>
        <begin position="147"/>
        <end position="168"/>
    </location>
</feature>
<dbReference type="PANTHER" id="PTHR42865">
    <property type="entry name" value="PROTON/GLUTAMATE-ASPARTATE SYMPORTER"/>
    <property type="match status" value="1"/>
</dbReference>
<evidence type="ECO:0000256" key="1">
    <source>
        <dbReference type="ARBA" id="ARBA00004651"/>
    </source>
</evidence>
<dbReference type="PRINTS" id="PR00173">
    <property type="entry name" value="EDTRNSPORT"/>
</dbReference>
<reference evidence="9" key="2">
    <citation type="submission" date="2019-06" db="EMBL/GenBank/DDBJ databases">
        <title>Genomics analysis of Aphanomyces spp. identifies a new class of oomycete effector associated with host adaptation.</title>
        <authorList>
            <person name="Gaulin E."/>
        </authorList>
    </citation>
    <scope>NUCLEOTIDE SEQUENCE</scope>
    <source>
        <strain evidence="9">CBS 578.67</strain>
    </source>
</reference>
<dbReference type="Proteomes" id="UP000332933">
    <property type="component" value="Unassembled WGS sequence"/>
</dbReference>
<evidence type="ECO:0000256" key="8">
    <source>
        <dbReference type="SAM" id="MobiDB-lite"/>
    </source>
</evidence>
<evidence type="ECO:0000256" key="4">
    <source>
        <dbReference type="ARBA" id="ARBA00022692"/>
    </source>
</evidence>
<name>A0A485L8F3_9STRA</name>
<feature type="compositionally biased region" description="Low complexity" evidence="8">
    <location>
        <begin position="24"/>
        <end position="37"/>
    </location>
</feature>
<keyword evidence="3" id="KW-1003">Cell membrane</keyword>
<dbReference type="AlphaFoldDB" id="A0A485L8F3"/>
<proteinExistence type="inferred from homology"/>
<feature type="transmembrane region" description="Helical" evidence="7">
    <location>
        <begin position="468"/>
        <end position="485"/>
    </location>
</feature>
<feature type="transmembrane region" description="Helical" evidence="7">
    <location>
        <begin position="386"/>
        <end position="408"/>
    </location>
</feature>
<organism evidence="10 11">
    <name type="scientific">Aphanomyces stellatus</name>
    <dbReference type="NCBI Taxonomy" id="120398"/>
    <lineage>
        <taxon>Eukaryota</taxon>
        <taxon>Sar</taxon>
        <taxon>Stramenopiles</taxon>
        <taxon>Oomycota</taxon>
        <taxon>Saprolegniomycetes</taxon>
        <taxon>Saprolegniales</taxon>
        <taxon>Verrucalvaceae</taxon>
        <taxon>Aphanomyces</taxon>
    </lineage>
</organism>
<dbReference type="InterPro" id="IPR001991">
    <property type="entry name" value="Na-dicarboxylate_symporter"/>
</dbReference>
<keyword evidence="4 7" id="KW-0812">Transmembrane</keyword>
<comment type="subcellular location">
    <subcellularLocation>
        <location evidence="1">Cell membrane</location>
        <topology evidence="1">Multi-pass membrane protein</topology>
    </subcellularLocation>
    <subcellularLocation>
        <location evidence="7">Membrane</location>
        <topology evidence="7">Multi-pass membrane protein</topology>
    </subcellularLocation>
</comment>
<accession>A0A485L8F3</accession>
<comment type="similarity">
    <text evidence="7">Belongs to the dicarboxylate/amino acid:cation symporter (DAACS) (TC 2.A.23) family.</text>
</comment>
<sequence length="581" mass="61616">MSSLQGVLLYEGGGLDGDRHRGMSTANPSSTGQSSSSRPRHPLPHESFNLRTNFTTAQPTTHVYDDDDKPSPSPILGDYVDHRGLYNTTTSPTPGDFGPTPPTLQAWVVLVSAVVGAGLGVLFFNLHIGPEWLKVVSLPGNLYVRALQCLIVPMVFCVLTIVVAETVSMGRTSIFRLRTLVPFLLSSLLAAAQGTALAYMFQSAFTKHTSQVATAAPPVVTTFNLTMLCANGLVVAAVNNTVACLAPSLVANATTTTTFVAQSQTAAAAVGSAMGQLSLMDQVTGILDLMVTSNIFHSLVDGDLLSIVIFSFPLGYVVAKSTCDVDGRPNVVLVLLRQLRNIFLLLLHGLLTVTPAAVGFLMAAAIAKFDAQGITNVMSQIGTLFAAFLIGVCTHNLVVLPLLVFLTTKSNPFAYMQQLVPAYVFAFSCASSMATLPVVVVCIQRAAVSRTLALITMPFGTPVNMNGAGLYYPLAVVFMACMAGVGDRLDLSRWAIIFVVGWLGSMGTAPVPNAGMVYILTLWKTCFPADPLPTSFAFIVAADFIVDRIATAANVNGNAMVTRILADQVDETFEVLAAQQH</sequence>
<evidence type="ECO:0000313" key="11">
    <source>
        <dbReference type="Proteomes" id="UP000332933"/>
    </source>
</evidence>
<feature type="transmembrane region" description="Helical" evidence="7">
    <location>
        <begin position="342"/>
        <end position="366"/>
    </location>
</feature>
<evidence type="ECO:0000256" key="3">
    <source>
        <dbReference type="ARBA" id="ARBA00022475"/>
    </source>
</evidence>
<reference evidence="10 11" key="1">
    <citation type="submission" date="2019-03" db="EMBL/GenBank/DDBJ databases">
        <authorList>
            <person name="Gaulin E."/>
            <person name="Dumas B."/>
        </authorList>
    </citation>
    <scope>NUCLEOTIDE SEQUENCE [LARGE SCALE GENOMIC DNA]</scope>
    <source>
        <strain evidence="10">CBS 568.67</strain>
    </source>
</reference>
<dbReference type="InterPro" id="IPR036458">
    <property type="entry name" value="Na:dicarbo_symporter_sf"/>
</dbReference>
<dbReference type="PANTHER" id="PTHR42865:SF7">
    <property type="entry name" value="PROTON_GLUTAMATE-ASPARTATE SYMPORTER"/>
    <property type="match status" value="1"/>
</dbReference>
<keyword evidence="6 7" id="KW-0472">Membrane</keyword>
<dbReference type="Gene3D" id="1.10.3860.10">
    <property type="entry name" value="Sodium:dicarboxylate symporter"/>
    <property type="match status" value="1"/>
</dbReference>
<dbReference type="GO" id="GO:0005886">
    <property type="term" value="C:plasma membrane"/>
    <property type="evidence" value="ECO:0007669"/>
    <property type="project" value="UniProtKB-SubCell"/>
</dbReference>
<evidence type="ECO:0000256" key="7">
    <source>
        <dbReference type="RuleBase" id="RU361216"/>
    </source>
</evidence>
<keyword evidence="7" id="KW-0769">Symport</keyword>
<evidence type="ECO:0000256" key="2">
    <source>
        <dbReference type="ARBA" id="ARBA00022448"/>
    </source>
</evidence>
<feature type="transmembrane region" description="Helical" evidence="7">
    <location>
        <begin position="497"/>
        <end position="523"/>
    </location>
</feature>
<evidence type="ECO:0000256" key="6">
    <source>
        <dbReference type="ARBA" id="ARBA00023136"/>
    </source>
</evidence>
<dbReference type="GO" id="GO:0015293">
    <property type="term" value="F:symporter activity"/>
    <property type="evidence" value="ECO:0007669"/>
    <property type="project" value="UniProtKB-UniRule"/>
</dbReference>
<dbReference type="Pfam" id="PF00375">
    <property type="entry name" value="SDF"/>
    <property type="match status" value="2"/>
</dbReference>
<evidence type="ECO:0000313" key="9">
    <source>
        <dbReference type="EMBL" id="KAF0691354.1"/>
    </source>
</evidence>
<dbReference type="SUPFAM" id="SSF118215">
    <property type="entry name" value="Proton glutamate symport protein"/>
    <property type="match status" value="1"/>
</dbReference>
<feature type="transmembrane region" description="Helical" evidence="7">
    <location>
        <begin position="420"/>
        <end position="448"/>
    </location>
</feature>